<evidence type="ECO:0000313" key="2">
    <source>
        <dbReference type="EMBL" id="CAK0798542.1"/>
    </source>
</evidence>
<feature type="region of interest" description="Disordered" evidence="1">
    <location>
        <begin position="350"/>
        <end position="408"/>
    </location>
</feature>
<feature type="region of interest" description="Disordered" evidence="1">
    <location>
        <begin position="25"/>
        <end position="50"/>
    </location>
</feature>
<organism evidence="2 3">
    <name type="scientific">Prorocentrum cordatum</name>
    <dbReference type="NCBI Taxonomy" id="2364126"/>
    <lineage>
        <taxon>Eukaryota</taxon>
        <taxon>Sar</taxon>
        <taxon>Alveolata</taxon>
        <taxon>Dinophyceae</taxon>
        <taxon>Prorocentrales</taxon>
        <taxon>Prorocentraceae</taxon>
        <taxon>Prorocentrum</taxon>
    </lineage>
</organism>
<feature type="compositionally biased region" description="Low complexity" evidence="1">
    <location>
        <begin position="375"/>
        <end position="396"/>
    </location>
</feature>
<feature type="region of interest" description="Disordered" evidence="1">
    <location>
        <begin position="68"/>
        <end position="107"/>
    </location>
</feature>
<sequence length="408" mass="46186">LVVLLDRTSQTSEWMPCRPSWCSLSRRGTSRWPRSTEKPSASSLSLRRPRPFPGTSCVRWSPWRRDQVTKRRRRSTSSCWSRPTRARRTKSPRSSGPTRRTLGCARRRGSSRLRTRCWQTCWSRWRSRRLWSPSWCRSWTRPRTSTGSLWQKWLRGSADRPLRKWNQSSSRWQSSWTGSWTTSTWRTTGSSATQSSRSSAPRPWRRQSPGRSRCWNRSSRWRARSSERCARRVRRCRPSTRSCRSGSRPRSGALQRETRETATGTASRGRRLLWHLLNCLKSLSLQGLHALRVTRRSSRPPLGQPWQRRPRWRVDATARQRLPSIGATPAATPAGCIGSTSVPTGARVHQADDFQGSRRGAKRGRSVTRSSAAPGCSFTSSATTTCGTSGSSSAASVAPPSMACGSSI</sequence>
<feature type="non-terminal residue" evidence="2">
    <location>
        <position position="1"/>
    </location>
</feature>
<dbReference type="Proteomes" id="UP001189429">
    <property type="component" value="Unassembled WGS sequence"/>
</dbReference>
<evidence type="ECO:0000313" key="3">
    <source>
        <dbReference type="Proteomes" id="UP001189429"/>
    </source>
</evidence>
<comment type="caution">
    <text evidence="2">The sequence shown here is derived from an EMBL/GenBank/DDBJ whole genome shotgun (WGS) entry which is preliminary data.</text>
</comment>
<gene>
    <name evidence="2" type="ORF">PCOR1329_LOCUS7264</name>
</gene>
<feature type="non-terminal residue" evidence="2">
    <location>
        <position position="408"/>
    </location>
</feature>
<protein>
    <submittedName>
        <fullName evidence="2">Uncharacterized protein</fullName>
    </submittedName>
</protein>
<proteinExistence type="predicted"/>
<evidence type="ECO:0000256" key="1">
    <source>
        <dbReference type="SAM" id="MobiDB-lite"/>
    </source>
</evidence>
<feature type="region of interest" description="Disordered" evidence="1">
    <location>
        <begin position="238"/>
        <end position="267"/>
    </location>
</feature>
<accession>A0ABN9PZK6</accession>
<feature type="compositionally biased region" description="Low complexity" evidence="1">
    <location>
        <begin position="239"/>
        <end position="251"/>
    </location>
</feature>
<reference evidence="2" key="1">
    <citation type="submission" date="2023-10" db="EMBL/GenBank/DDBJ databases">
        <authorList>
            <person name="Chen Y."/>
            <person name="Shah S."/>
            <person name="Dougan E. K."/>
            <person name="Thang M."/>
            <person name="Chan C."/>
        </authorList>
    </citation>
    <scope>NUCLEOTIDE SEQUENCE [LARGE SCALE GENOMIC DNA]</scope>
</reference>
<feature type="region of interest" description="Disordered" evidence="1">
    <location>
        <begin position="173"/>
        <end position="214"/>
    </location>
</feature>
<name>A0ABN9PZK6_9DINO</name>
<dbReference type="EMBL" id="CAUYUJ010001969">
    <property type="protein sequence ID" value="CAK0798542.1"/>
    <property type="molecule type" value="Genomic_DNA"/>
</dbReference>
<keyword evidence="3" id="KW-1185">Reference proteome</keyword>